<sequence length="576" mass="63622">MQTQTFKLHKEHRLLFAVAGACCAHFLVFWLLHTGIWWDVKAAHEQRVLTLSLVSGELDQERESATPVQATQDQVQKKQATNLSPRTKAGSLSAAAQLNPEGRHLANPEPDTADSVIHQQMDPINKSLTSSPTGALQAKALQSSAEVRLTNVLDAAHSPQQAEVLHTSDKGGVVVATTRQSAMPNQAESIQVTESEQRMLDQKLQHWAQEFADSDEVGALETWQELGQTYEARFTRVPASGDMDLDQVAVEVRTQRNGQAVRTSMRLQKLAFSNFGQFVHRWDPNVSMHDDEVSGRFHSNSRFNLDYTRRAGTVFSDKVTTAARRVNFSGPASKQQVFKGGLETGVQRIAMPQPVLLFERDENQRSDAPQTHLIEQDTSIRFLSSGRVELLPMNGNNQPIKTVMLADNPVYFIADSKVVVGVQGVVNGAVAVYSPRSIVIEGNLVYQSSASLADGGDFLGLISARNIVVPGRKKIGQGDLEIHAALYARRRFVVTQAEGRRVGTLRVFGSVSAGSLSITEPRYATRIDFDRRLETLRPPGFPVTSRYELMAHEQTWELQSDDGGWAADFNTDAMPQ</sequence>
<evidence type="ECO:0000256" key="1">
    <source>
        <dbReference type="SAM" id="MobiDB-lite"/>
    </source>
</evidence>
<accession>A0A918RVK8</accession>
<feature type="compositionally biased region" description="Polar residues" evidence="1">
    <location>
        <begin position="66"/>
        <end position="85"/>
    </location>
</feature>
<feature type="region of interest" description="Disordered" evidence="1">
    <location>
        <begin position="62"/>
        <end position="93"/>
    </location>
</feature>
<dbReference type="RefSeq" id="WP_189400519.1">
    <property type="nucleotide sequence ID" value="NZ_BMXA01000003.1"/>
</dbReference>
<keyword evidence="4" id="KW-1185">Reference proteome</keyword>
<reference evidence="3" key="2">
    <citation type="submission" date="2020-09" db="EMBL/GenBank/DDBJ databases">
        <authorList>
            <person name="Sun Q."/>
            <person name="Kim S."/>
        </authorList>
    </citation>
    <scope>NUCLEOTIDE SEQUENCE</scope>
    <source>
        <strain evidence="3">KCTC 12711</strain>
    </source>
</reference>
<organism evidence="3 4">
    <name type="scientific">Arenicella chitinivorans</name>
    <dbReference type="NCBI Taxonomy" id="1329800"/>
    <lineage>
        <taxon>Bacteria</taxon>
        <taxon>Pseudomonadati</taxon>
        <taxon>Pseudomonadota</taxon>
        <taxon>Gammaproteobacteria</taxon>
        <taxon>Arenicellales</taxon>
        <taxon>Arenicellaceae</taxon>
        <taxon>Arenicella</taxon>
    </lineage>
</organism>
<gene>
    <name evidence="3" type="ORF">GCM10008090_20240</name>
</gene>
<dbReference type="AlphaFoldDB" id="A0A918RVK8"/>
<name>A0A918RVK8_9GAMM</name>
<evidence type="ECO:0000313" key="3">
    <source>
        <dbReference type="EMBL" id="GHA10557.1"/>
    </source>
</evidence>
<evidence type="ECO:0000256" key="2">
    <source>
        <dbReference type="SAM" id="Phobius"/>
    </source>
</evidence>
<evidence type="ECO:0000313" key="4">
    <source>
        <dbReference type="Proteomes" id="UP000614811"/>
    </source>
</evidence>
<feature type="transmembrane region" description="Helical" evidence="2">
    <location>
        <begin position="14"/>
        <end position="38"/>
    </location>
</feature>
<keyword evidence="2" id="KW-0812">Transmembrane</keyword>
<comment type="caution">
    <text evidence="3">The sequence shown here is derived from an EMBL/GenBank/DDBJ whole genome shotgun (WGS) entry which is preliminary data.</text>
</comment>
<reference evidence="3" key="1">
    <citation type="journal article" date="2014" name="Int. J. Syst. Evol. Microbiol.">
        <title>Complete genome sequence of Corynebacterium casei LMG S-19264T (=DSM 44701T), isolated from a smear-ripened cheese.</title>
        <authorList>
            <consortium name="US DOE Joint Genome Institute (JGI-PGF)"/>
            <person name="Walter F."/>
            <person name="Albersmeier A."/>
            <person name="Kalinowski J."/>
            <person name="Ruckert C."/>
        </authorList>
    </citation>
    <scope>NUCLEOTIDE SEQUENCE</scope>
    <source>
        <strain evidence="3">KCTC 12711</strain>
    </source>
</reference>
<dbReference type="Proteomes" id="UP000614811">
    <property type="component" value="Unassembled WGS sequence"/>
</dbReference>
<dbReference type="EMBL" id="BMXA01000003">
    <property type="protein sequence ID" value="GHA10557.1"/>
    <property type="molecule type" value="Genomic_DNA"/>
</dbReference>
<proteinExistence type="predicted"/>
<keyword evidence="2" id="KW-1133">Transmembrane helix</keyword>
<keyword evidence="2" id="KW-0472">Membrane</keyword>
<protein>
    <submittedName>
        <fullName evidence="3">Uncharacterized protein</fullName>
    </submittedName>
</protein>